<dbReference type="Pfam" id="PF07494">
    <property type="entry name" value="Reg_prop"/>
    <property type="match status" value="1"/>
</dbReference>
<dbReference type="SUPFAM" id="SSF55874">
    <property type="entry name" value="ATPase domain of HSP90 chaperone/DNA topoisomerase II/histidine kinase"/>
    <property type="match status" value="1"/>
</dbReference>
<dbReference type="Pfam" id="PF06580">
    <property type="entry name" value="His_kinase"/>
    <property type="match status" value="1"/>
</dbReference>
<dbReference type="Proteomes" id="UP000198393">
    <property type="component" value="Unassembled WGS sequence"/>
</dbReference>
<dbReference type="GO" id="GO:0000155">
    <property type="term" value="F:phosphorelay sensor kinase activity"/>
    <property type="evidence" value="ECO:0007669"/>
    <property type="project" value="InterPro"/>
</dbReference>
<dbReference type="AlphaFoldDB" id="A0A239H722"/>
<organism evidence="3 4">
    <name type="scientific">Ekhidna lutea</name>
    <dbReference type="NCBI Taxonomy" id="447679"/>
    <lineage>
        <taxon>Bacteria</taxon>
        <taxon>Pseudomonadati</taxon>
        <taxon>Bacteroidota</taxon>
        <taxon>Cytophagia</taxon>
        <taxon>Cytophagales</taxon>
        <taxon>Reichenbachiellaceae</taxon>
        <taxon>Ekhidna</taxon>
    </lineage>
</organism>
<dbReference type="EMBL" id="FZPD01000002">
    <property type="protein sequence ID" value="SNS76074.1"/>
    <property type="molecule type" value="Genomic_DNA"/>
</dbReference>
<dbReference type="OrthoDB" id="9809670at2"/>
<keyword evidence="1" id="KW-0472">Membrane</keyword>
<protein>
    <submittedName>
        <fullName evidence="3">Two component regulator propeller</fullName>
    </submittedName>
</protein>
<dbReference type="Gene3D" id="3.30.565.10">
    <property type="entry name" value="Histidine kinase-like ATPase, C-terminal domain"/>
    <property type="match status" value="1"/>
</dbReference>
<keyword evidence="1" id="KW-0812">Transmembrane</keyword>
<keyword evidence="4" id="KW-1185">Reference proteome</keyword>
<dbReference type="GO" id="GO:0016020">
    <property type="term" value="C:membrane"/>
    <property type="evidence" value="ECO:0007669"/>
    <property type="project" value="InterPro"/>
</dbReference>
<dbReference type="Gene3D" id="2.60.40.10">
    <property type="entry name" value="Immunoglobulins"/>
    <property type="match status" value="1"/>
</dbReference>
<dbReference type="InterPro" id="IPR010559">
    <property type="entry name" value="Sig_transdc_His_kin_internal"/>
</dbReference>
<dbReference type="InterPro" id="IPR036890">
    <property type="entry name" value="HATPase_C_sf"/>
</dbReference>
<name>A0A239H722_EKHLU</name>
<dbReference type="InterPro" id="IPR011110">
    <property type="entry name" value="Reg_prop"/>
</dbReference>
<dbReference type="InterPro" id="IPR013783">
    <property type="entry name" value="Ig-like_fold"/>
</dbReference>
<sequence>MLSIIKKYLIIFLWLPVIQGYAQLTSKVNYTIDDGLPSNMVYCVQQDSTGFMWFGTDAGLSRFDGYEFINFSLADGLPDTEILNFFKDSKSRIWFYTLNGKIGFLHKNKIFSSTNTEWLKDLDFNGRITSIVEFNDKIYFAAHDSKIKILEGGDVQTVDLIKSFPYSICACNDQILLFGQSSIKSLVTSKVFDFRKKGLRINYFTYPTCFENIVYSIDRGHLNNAILTFDTKKWELRRNPLPIRNRILSIGSYKKSPVVFSRNGSFGAHLQSDSLHFREHTNFKSPASMYFDNQNNTWITSLEKGVYFAPENNIKEISDYTFVTALNRINNHLYVAHEKNRITQINKEGQESTIQQFAKKNWLFFISKDSINRLWVGRDDGIYVDGENISYNAISIYHTDARSILGSRNSYLEFSDDLKNTVKKEIFSYILDIDKYRDTLLLATHNGLLYFENDSIIPFLKSDLSFVRVNQMEVDKKNRLWLATGGKGLIRIGGESPLSLSTDHGLISNSINKILIVDSTLWLVSPKGIMKVNFQESNPEILILDKLNGLTHEKINAIEWFNGQIYIGTNAGLLAFPDSINLKERNDFHFFISGIYDDERSLTNKFDYGSGSLQVEFKALNYKNQSSLSYQYQLLTNKDSISNNHWINSDINKVNFSTLRPNEYTFYVRAKTKNSRWSPPIKYEFEVIPLFWQKLSFQTALLLTLLTIIFLAIRRYYKSKTSRKDLEKAKISAEIKALKAQINPHFVFNALNSIQSFVLEGDFENTDDYLIKYGKLMRKVLDHSESLTVPLSDELEMLQLYIDLEKLRFEVGFDFEINVSDELDQKSMKIPSMIIQPFIENAIWHGLSPKEGQGKIHLMITVIDEIININISDNGIGFENNGVSATNHDSKGSNLVSERLQLVGKINGFTPRIRISSKLNVGTTVEIAFPKHLN</sequence>
<dbReference type="InterPro" id="IPR050640">
    <property type="entry name" value="Bact_2-comp_sensor_kinase"/>
</dbReference>
<keyword evidence="1" id="KW-1133">Transmembrane helix</keyword>
<accession>A0A239H722</accession>
<evidence type="ECO:0000259" key="2">
    <source>
        <dbReference type="Pfam" id="PF06580"/>
    </source>
</evidence>
<feature type="transmembrane region" description="Helical" evidence="1">
    <location>
        <begin position="695"/>
        <end position="713"/>
    </location>
</feature>
<evidence type="ECO:0000313" key="3">
    <source>
        <dbReference type="EMBL" id="SNS76074.1"/>
    </source>
</evidence>
<dbReference type="Gene3D" id="2.130.10.10">
    <property type="entry name" value="YVTN repeat-like/Quinoprotein amine dehydrogenase"/>
    <property type="match status" value="2"/>
</dbReference>
<feature type="domain" description="Signal transduction histidine kinase internal region" evidence="2">
    <location>
        <begin position="733"/>
        <end position="810"/>
    </location>
</feature>
<dbReference type="InterPro" id="IPR015943">
    <property type="entry name" value="WD40/YVTN_repeat-like_dom_sf"/>
</dbReference>
<evidence type="ECO:0000256" key="1">
    <source>
        <dbReference type="SAM" id="Phobius"/>
    </source>
</evidence>
<dbReference type="PANTHER" id="PTHR34220:SF7">
    <property type="entry name" value="SENSOR HISTIDINE KINASE YPDA"/>
    <property type="match status" value="1"/>
</dbReference>
<evidence type="ECO:0000313" key="4">
    <source>
        <dbReference type="Proteomes" id="UP000198393"/>
    </source>
</evidence>
<gene>
    <name evidence="3" type="ORF">SAMN05421640_1130</name>
</gene>
<dbReference type="SUPFAM" id="SSF63829">
    <property type="entry name" value="Calcium-dependent phosphotriesterase"/>
    <property type="match status" value="2"/>
</dbReference>
<proteinExistence type="predicted"/>
<dbReference type="PANTHER" id="PTHR34220">
    <property type="entry name" value="SENSOR HISTIDINE KINASE YPDA"/>
    <property type="match status" value="1"/>
</dbReference>
<reference evidence="3 4" key="1">
    <citation type="submission" date="2017-06" db="EMBL/GenBank/DDBJ databases">
        <authorList>
            <person name="Kim H.J."/>
            <person name="Triplett B.A."/>
        </authorList>
    </citation>
    <scope>NUCLEOTIDE SEQUENCE [LARGE SCALE GENOMIC DNA]</scope>
    <source>
        <strain evidence="3 4">DSM 19307</strain>
    </source>
</reference>